<dbReference type="InterPro" id="IPR000120">
    <property type="entry name" value="Amidase"/>
</dbReference>
<dbReference type="Gene3D" id="3.90.1300.10">
    <property type="entry name" value="Amidase signature (AS) domain"/>
    <property type="match status" value="1"/>
</dbReference>
<dbReference type="Pfam" id="PF21986">
    <property type="entry name" value="AH_C"/>
    <property type="match status" value="1"/>
</dbReference>
<organism evidence="3 4">
    <name type="scientific">Rhizobium dioscoreae</name>
    <dbReference type="NCBI Taxonomy" id="2653122"/>
    <lineage>
        <taxon>Bacteria</taxon>
        <taxon>Pseudomonadati</taxon>
        <taxon>Pseudomonadota</taxon>
        <taxon>Alphaproteobacteria</taxon>
        <taxon>Hyphomicrobiales</taxon>
        <taxon>Rhizobiaceae</taxon>
        <taxon>Rhizobium/Agrobacterium group</taxon>
        <taxon>Rhizobium</taxon>
    </lineage>
</organism>
<dbReference type="Pfam" id="PF01425">
    <property type="entry name" value="Amidase"/>
    <property type="match status" value="1"/>
</dbReference>
<feature type="domain" description="Allophanate hydrolase C-terminal" evidence="2">
    <location>
        <begin position="485"/>
        <end position="608"/>
    </location>
</feature>
<evidence type="ECO:0000313" key="4">
    <source>
        <dbReference type="Proteomes" id="UP000390335"/>
    </source>
</evidence>
<dbReference type="PANTHER" id="PTHR11895">
    <property type="entry name" value="TRANSAMIDASE"/>
    <property type="match status" value="1"/>
</dbReference>
<name>A0ABQ0Z9A8_9HYPH</name>
<evidence type="ECO:0000259" key="2">
    <source>
        <dbReference type="Pfam" id="PF21986"/>
    </source>
</evidence>
<sequence length="612" mass="64954">MSDFHWPAETGSLDFHTLTAAYASGQLKPSTVVNAIYDRIEARGDDHVWIYLVSRADALRAAEELENAGYDGRPLWGIPFSIKDCNDVIGLPTTNALKEGTYIAESTGQAVTRLFDNGAILIGKTNMDQFGIGLVGMRTPYGACSSVFNDDYISGGSSSGSGVSVAAGLSSFSIANDAAGSGRVPAGFNNIVGIKPTPGIVSNACVSGGGCVKTIETVSVFALTVEDGMAVMRVITGYDPTYPFSKPEADHVALDMRPAPPKFRFGIPAGAALRFFGDSEAERLFQEAVKRLDAMGGVAVEVDFAAFEETQRILYEGPWISERALSLDKVLAQHGDAIHPVTKTILENSGQYSSVDTFRAIHRIAELKCATRPIWDDIEVLLVPTTPTIYRKSEILADPIALNARLGIYTNFVNLMGLCGIAVPNGFRVDGLPSGVTFLAPGMAEAKAAAIAAEFHHRAGIGLGMNLNPYPAYGAPTEIPAGHREIAVVGAHLSGMPLNHELTERGGVFRGHTRTTGDYRLYALTGTTPAKPGLVRDPNAKGPGIEVEIWSLPLAGFADFIERIPQPLGIGKVALESGRQVSGFLCETVALNGAIDITAHAGWKNYLASKAA</sequence>
<dbReference type="Gene3D" id="1.20.58.1700">
    <property type="match status" value="1"/>
</dbReference>
<protein>
    <submittedName>
        <fullName evidence="3">Allophanate hydrolase</fullName>
    </submittedName>
</protein>
<proteinExistence type="predicted"/>
<dbReference type="PANTHER" id="PTHR11895:SF169">
    <property type="entry name" value="GLUTAMYL-TRNA(GLN) AMIDOTRANSFERASE"/>
    <property type="match status" value="1"/>
</dbReference>
<evidence type="ECO:0000313" key="3">
    <source>
        <dbReference type="EMBL" id="GES52080.1"/>
    </source>
</evidence>
<dbReference type="InterPro" id="IPR014085">
    <property type="entry name" value="Allophanate_hydrolase"/>
</dbReference>
<accession>A0ABQ0Z9A8</accession>
<comment type="caution">
    <text evidence="3">The sequence shown here is derived from an EMBL/GenBank/DDBJ whole genome shotgun (WGS) entry which is preliminary data.</text>
</comment>
<reference evidence="3 4" key="1">
    <citation type="journal article" date="2020" name="Genome Biol. Evol.">
        <title>Rhizobium dioscoreae sp. nov., a plant growth-promoting bacterium isolated from yam (Dioscorea species).</title>
        <authorList>
            <person name="Ouyabe M."/>
            <person name="Tanaka N."/>
            <person name="Shiwa Y."/>
            <person name="Fujita N."/>
            <person name="Kikuno H."/>
            <person name="Babil P."/>
            <person name="Shiwachi H."/>
        </authorList>
    </citation>
    <scope>NUCLEOTIDE SEQUENCE [LARGE SCALE GENOMIC DNA]</scope>
    <source>
        <strain evidence="3 4">S-93</strain>
    </source>
</reference>
<dbReference type="NCBIfam" id="TIGR02713">
    <property type="entry name" value="allophanate_hyd"/>
    <property type="match status" value="1"/>
</dbReference>
<dbReference type="InterPro" id="IPR036928">
    <property type="entry name" value="AS_sf"/>
</dbReference>
<keyword evidence="3" id="KW-0378">Hydrolase</keyword>
<evidence type="ECO:0000259" key="1">
    <source>
        <dbReference type="Pfam" id="PF01425"/>
    </source>
</evidence>
<dbReference type="InterPro" id="IPR053844">
    <property type="entry name" value="AH_C"/>
</dbReference>
<dbReference type="Gene3D" id="3.10.490.10">
    <property type="entry name" value="Gamma-glutamyl cyclotransferase-like"/>
    <property type="match status" value="1"/>
</dbReference>
<dbReference type="EMBL" id="BLAJ01000006">
    <property type="protein sequence ID" value="GES52080.1"/>
    <property type="molecule type" value="Genomic_DNA"/>
</dbReference>
<dbReference type="SUPFAM" id="SSF75304">
    <property type="entry name" value="Amidase signature (AS) enzymes"/>
    <property type="match status" value="1"/>
</dbReference>
<dbReference type="GO" id="GO:0016787">
    <property type="term" value="F:hydrolase activity"/>
    <property type="evidence" value="ECO:0007669"/>
    <property type="project" value="UniProtKB-KW"/>
</dbReference>
<feature type="domain" description="Amidase" evidence="1">
    <location>
        <begin position="32"/>
        <end position="446"/>
    </location>
</feature>
<dbReference type="Proteomes" id="UP000390335">
    <property type="component" value="Unassembled WGS sequence"/>
</dbReference>
<dbReference type="NCBIfam" id="NF006043">
    <property type="entry name" value="PRK08186.1"/>
    <property type="match status" value="1"/>
</dbReference>
<keyword evidence="4" id="KW-1185">Reference proteome</keyword>
<dbReference type="InterPro" id="IPR023631">
    <property type="entry name" value="Amidase_dom"/>
</dbReference>
<dbReference type="RefSeq" id="WP_113390726.1">
    <property type="nucleotide sequence ID" value="NZ_BLAJ01000006.1"/>
</dbReference>
<gene>
    <name evidence="3" type="ORF">RsS93_46940</name>
</gene>